<sequence>MESSYDVFASYRRQDGQAVQTIATRLRDQGLKVWFDRWSLTPGLPWQPAIETAVAQCRTIAVFIGPPGIGGWQEREMRQALDRQVQDSDLRVIPVLLPGATPPEGFIAIRLLENLGKLEVSKDSINLLRRQRIRSDRKCRKAHTIRCGPFSMIVRRRPTLPQG</sequence>
<comment type="caution">
    <text evidence="2">The sequence shown here is derived from an EMBL/GenBank/DDBJ whole genome shotgun (WGS) entry which is preliminary data.</text>
</comment>
<dbReference type="EMBL" id="JBEYXT010000005">
    <property type="protein sequence ID" value="MEU6799874.1"/>
    <property type="molecule type" value="Genomic_DNA"/>
</dbReference>
<dbReference type="InterPro" id="IPR035897">
    <property type="entry name" value="Toll_tir_struct_dom_sf"/>
</dbReference>
<keyword evidence="2" id="KW-0675">Receptor</keyword>
<reference evidence="2 3" key="1">
    <citation type="submission" date="2024-06" db="EMBL/GenBank/DDBJ databases">
        <title>The Natural Products Discovery Center: Release of the First 8490 Sequenced Strains for Exploring Actinobacteria Biosynthetic Diversity.</title>
        <authorList>
            <person name="Kalkreuter E."/>
            <person name="Kautsar S.A."/>
            <person name="Yang D."/>
            <person name="Bader C.D."/>
            <person name="Teijaro C.N."/>
            <person name="Fluegel L."/>
            <person name="Davis C.M."/>
            <person name="Simpson J.R."/>
            <person name="Lauterbach L."/>
            <person name="Steele A.D."/>
            <person name="Gui C."/>
            <person name="Meng S."/>
            <person name="Li G."/>
            <person name="Viehrig K."/>
            <person name="Ye F."/>
            <person name="Su P."/>
            <person name="Kiefer A.F."/>
            <person name="Nichols A."/>
            <person name="Cepeda A.J."/>
            <person name="Yan W."/>
            <person name="Fan B."/>
            <person name="Jiang Y."/>
            <person name="Adhikari A."/>
            <person name="Zheng C.-J."/>
            <person name="Schuster L."/>
            <person name="Cowan T.M."/>
            <person name="Smanski M.J."/>
            <person name="Chevrette M.G."/>
            <person name="De Carvalho L.P.S."/>
            <person name="Shen B."/>
        </authorList>
    </citation>
    <scope>NUCLEOTIDE SEQUENCE [LARGE SCALE GENOMIC DNA]</scope>
    <source>
        <strain evidence="2 3">NPDC046851</strain>
    </source>
</reference>
<keyword evidence="3" id="KW-1185">Reference proteome</keyword>
<dbReference type="RefSeq" id="WP_359690135.1">
    <property type="nucleotide sequence ID" value="NZ_JBEYXT010000005.1"/>
</dbReference>
<feature type="non-terminal residue" evidence="2">
    <location>
        <position position="163"/>
    </location>
</feature>
<organism evidence="2 3">
    <name type="scientific">Streptomyces neyagawaensis</name>
    <dbReference type="NCBI Taxonomy" id="42238"/>
    <lineage>
        <taxon>Bacteria</taxon>
        <taxon>Bacillati</taxon>
        <taxon>Actinomycetota</taxon>
        <taxon>Actinomycetes</taxon>
        <taxon>Kitasatosporales</taxon>
        <taxon>Streptomycetaceae</taxon>
        <taxon>Streptomyces</taxon>
    </lineage>
</organism>
<dbReference type="Proteomes" id="UP001551189">
    <property type="component" value="Unassembled WGS sequence"/>
</dbReference>
<dbReference type="Pfam" id="PF13676">
    <property type="entry name" value="TIR_2"/>
    <property type="match status" value="1"/>
</dbReference>
<dbReference type="SUPFAM" id="SSF52200">
    <property type="entry name" value="Toll/Interleukin receptor TIR domain"/>
    <property type="match status" value="1"/>
</dbReference>
<gene>
    <name evidence="2" type="ORF">ABZ931_02455</name>
</gene>
<protein>
    <submittedName>
        <fullName evidence="2">Toll/interleukin-1 receptor domain-containing protein</fullName>
    </submittedName>
</protein>
<name>A0ABV3ARR3_9ACTN</name>
<accession>A0ABV3ARR3</accession>
<evidence type="ECO:0000259" key="1">
    <source>
        <dbReference type="PROSITE" id="PS50104"/>
    </source>
</evidence>
<dbReference type="InterPro" id="IPR000157">
    <property type="entry name" value="TIR_dom"/>
</dbReference>
<feature type="domain" description="TIR" evidence="1">
    <location>
        <begin position="3"/>
        <end position="128"/>
    </location>
</feature>
<evidence type="ECO:0000313" key="2">
    <source>
        <dbReference type="EMBL" id="MEU6799874.1"/>
    </source>
</evidence>
<dbReference type="Gene3D" id="3.40.50.10140">
    <property type="entry name" value="Toll/interleukin-1 receptor homology (TIR) domain"/>
    <property type="match status" value="1"/>
</dbReference>
<dbReference type="PROSITE" id="PS50104">
    <property type="entry name" value="TIR"/>
    <property type="match status" value="1"/>
</dbReference>
<proteinExistence type="predicted"/>
<evidence type="ECO:0000313" key="3">
    <source>
        <dbReference type="Proteomes" id="UP001551189"/>
    </source>
</evidence>